<dbReference type="PANTHER" id="PTHR24559:SF444">
    <property type="entry name" value="REVERSE TRANSCRIPTASE DOMAIN-CONTAINING PROTEIN"/>
    <property type="match status" value="1"/>
</dbReference>
<comment type="caution">
    <text evidence="5">The sequence shown here is derived from an EMBL/GenBank/DDBJ whole genome shotgun (WGS) entry which is preliminary data.</text>
</comment>
<dbReference type="PROSITE" id="PS00141">
    <property type="entry name" value="ASP_PROTEASE"/>
    <property type="match status" value="1"/>
</dbReference>
<dbReference type="EMBL" id="BPVZ01000096">
    <property type="protein sequence ID" value="GKV32492.1"/>
    <property type="molecule type" value="Genomic_DNA"/>
</dbReference>
<dbReference type="PANTHER" id="PTHR24559">
    <property type="entry name" value="TRANSPOSON TY3-I GAG-POL POLYPROTEIN"/>
    <property type="match status" value="1"/>
</dbReference>
<dbReference type="Proteomes" id="UP001054252">
    <property type="component" value="Unassembled WGS sequence"/>
</dbReference>
<evidence type="ECO:0000259" key="3">
    <source>
        <dbReference type="Pfam" id="PF00078"/>
    </source>
</evidence>
<feature type="domain" description="Peptidase A3B" evidence="4">
    <location>
        <begin position="324"/>
        <end position="401"/>
    </location>
</feature>
<evidence type="ECO:0000256" key="1">
    <source>
        <dbReference type="SAM" id="Coils"/>
    </source>
</evidence>
<evidence type="ECO:0000259" key="4">
    <source>
        <dbReference type="Pfam" id="PF21024"/>
    </source>
</evidence>
<protein>
    <submittedName>
        <fullName evidence="5">Uncharacterized protein</fullName>
    </submittedName>
</protein>
<dbReference type="InterPro" id="IPR034728">
    <property type="entry name" value="Peptidase_A3B"/>
</dbReference>
<dbReference type="CDD" id="cd01647">
    <property type="entry name" value="RT_LTR"/>
    <property type="match status" value="1"/>
</dbReference>
<evidence type="ECO:0000256" key="2">
    <source>
        <dbReference type="SAM" id="MobiDB-lite"/>
    </source>
</evidence>
<evidence type="ECO:0000313" key="6">
    <source>
        <dbReference type="Proteomes" id="UP001054252"/>
    </source>
</evidence>
<gene>
    <name evidence="5" type="ORF">SLEP1_g41092</name>
</gene>
<dbReference type="Gene3D" id="3.10.10.10">
    <property type="entry name" value="HIV Type 1 Reverse Transcriptase, subunit A, domain 1"/>
    <property type="match status" value="1"/>
</dbReference>
<name>A0AAV5L5R6_9ROSI</name>
<dbReference type="Gene3D" id="3.30.70.270">
    <property type="match status" value="1"/>
</dbReference>
<keyword evidence="6" id="KW-1185">Reference proteome</keyword>
<dbReference type="InterPro" id="IPR000477">
    <property type="entry name" value="RT_dom"/>
</dbReference>
<dbReference type="Pfam" id="PF21024">
    <property type="entry name" value="Peptidase_A3B"/>
    <property type="match status" value="1"/>
</dbReference>
<proteinExistence type="predicted"/>
<sequence>MNVTPENLNPNPNRNPSAPTRSEIEENSSAPRTSRVFGSRTYQLGGRYPIPQATLEYRGKNRERIQFGKKIEIDPNQLLAAKQQGTILELPSWNPQLWAEIIDQWERDACRAWINRSMDGEMFEFLETLLGPTVELYWNTFKRENPTLVAETQDLGENPYNFTSLIKKMFLGSDVTVDSERALQNKAIEELELEEEVEQVQPSKPVNQINIPASNEEQLIRDVEKLSLLQEMKSMTKTLNEKDEYILQLEEQIKFLHQRTKELENQLAKLPLKGKDANEPTAYKEEQISTLSANVPTNPKDPNTLLSILCSITFKNGEAKEFLGMIDTGASKSHILETEIPSSQVSTMKAVYGTQMDGTQLKYDKCLKDAKISFWEWGSGNFGEKYTLPQMDHSPLDRQEFEVQIKELVALGVIKHSNSRHSSAAFMIKMEKESIPWTAFTCPEGHFEWQVMPFGLKNAPSIFQRKMDQIFKKYSDFVLVYIDDILVFIKTETEHIKHLQDQNETLDFRQSQR</sequence>
<feature type="region of interest" description="Disordered" evidence="2">
    <location>
        <begin position="1"/>
        <end position="35"/>
    </location>
</feature>
<dbReference type="GO" id="GO:0006508">
    <property type="term" value="P:proteolysis"/>
    <property type="evidence" value="ECO:0007669"/>
    <property type="project" value="InterPro"/>
</dbReference>
<evidence type="ECO:0000313" key="5">
    <source>
        <dbReference type="EMBL" id="GKV32492.1"/>
    </source>
</evidence>
<dbReference type="InterPro" id="IPR001969">
    <property type="entry name" value="Aspartic_peptidase_AS"/>
</dbReference>
<dbReference type="AlphaFoldDB" id="A0AAV5L5R6"/>
<organism evidence="5 6">
    <name type="scientific">Rubroshorea leprosula</name>
    <dbReference type="NCBI Taxonomy" id="152421"/>
    <lineage>
        <taxon>Eukaryota</taxon>
        <taxon>Viridiplantae</taxon>
        <taxon>Streptophyta</taxon>
        <taxon>Embryophyta</taxon>
        <taxon>Tracheophyta</taxon>
        <taxon>Spermatophyta</taxon>
        <taxon>Magnoliopsida</taxon>
        <taxon>eudicotyledons</taxon>
        <taxon>Gunneridae</taxon>
        <taxon>Pentapetalae</taxon>
        <taxon>rosids</taxon>
        <taxon>malvids</taxon>
        <taxon>Malvales</taxon>
        <taxon>Dipterocarpaceae</taxon>
        <taxon>Rubroshorea</taxon>
    </lineage>
</organism>
<dbReference type="InterPro" id="IPR043502">
    <property type="entry name" value="DNA/RNA_pol_sf"/>
</dbReference>
<dbReference type="Pfam" id="PF00078">
    <property type="entry name" value="RVT_1"/>
    <property type="match status" value="1"/>
</dbReference>
<feature type="compositionally biased region" description="Low complexity" evidence="2">
    <location>
        <begin position="1"/>
        <end position="19"/>
    </location>
</feature>
<reference evidence="5 6" key="1">
    <citation type="journal article" date="2021" name="Commun. Biol.">
        <title>The genome of Shorea leprosula (Dipterocarpaceae) highlights the ecological relevance of drought in aseasonal tropical rainforests.</title>
        <authorList>
            <person name="Ng K.K.S."/>
            <person name="Kobayashi M.J."/>
            <person name="Fawcett J.A."/>
            <person name="Hatakeyama M."/>
            <person name="Paape T."/>
            <person name="Ng C.H."/>
            <person name="Ang C.C."/>
            <person name="Tnah L.H."/>
            <person name="Lee C.T."/>
            <person name="Nishiyama T."/>
            <person name="Sese J."/>
            <person name="O'Brien M.J."/>
            <person name="Copetti D."/>
            <person name="Mohd Noor M.I."/>
            <person name="Ong R.C."/>
            <person name="Putra M."/>
            <person name="Sireger I.Z."/>
            <person name="Indrioko S."/>
            <person name="Kosugi Y."/>
            <person name="Izuno A."/>
            <person name="Isagi Y."/>
            <person name="Lee S.L."/>
            <person name="Shimizu K.K."/>
        </authorList>
    </citation>
    <scope>NUCLEOTIDE SEQUENCE [LARGE SCALE GENOMIC DNA]</scope>
    <source>
        <strain evidence="5">214</strain>
    </source>
</reference>
<feature type="domain" description="Reverse transcriptase" evidence="3">
    <location>
        <begin position="426"/>
        <end position="506"/>
    </location>
</feature>
<dbReference type="GO" id="GO:0004190">
    <property type="term" value="F:aspartic-type endopeptidase activity"/>
    <property type="evidence" value="ECO:0007669"/>
    <property type="project" value="InterPro"/>
</dbReference>
<accession>A0AAV5L5R6</accession>
<dbReference type="SUPFAM" id="SSF56672">
    <property type="entry name" value="DNA/RNA polymerases"/>
    <property type="match status" value="1"/>
</dbReference>
<dbReference type="InterPro" id="IPR043128">
    <property type="entry name" value="Rev_trsase/Diguanyl_cyclase"/>
</dbReference>
<feature type="coiled-coil region" evidence="1">
    <location>
        <begin position="239"/>
        <end position="266"/>
    </location>
</feature>
<keyword evidence="1" id="KW-0175">Coiled coil</keyword>
<dbReference type="InterPro" id="IPR053134">
    <property type="entry name" value="RNA-dir_DNA_polymerase"/>
</dbReference>